<feature type="transmembrane region" description="Helical" evidence="1">
    <location>
        <begin position="303"/>
        <end position="323"/>
    </location>
</feature>
<dbReference type="STRING" id="1073090.A0A1L9SRH9"/>
<organism evidence="2 3">
    <name type="scientific">Penicilliopsis zonata CBS 506.65</name>
    <dbReference type="NCBI Taxonomy" id="1073090"/>
    <lineage>
        <taxon>Eukaryota</taxon>
        <taxon>Fungi</taxon>
        <taxon>Dikarya</taxon>
        <taxon>Ascomycota</taxon>
        <taxon>Pezizomycotina</taxon>
        <taxon>Eurotiomycetes</taxon>
        <taxon>Eurotiomycetidae</taxon>
        <taxon>Eurotiales</taxon>
        <taxon>Aspergillaceae</taxon>
        <taxon>Penicilliopsis</taxon>
    </lineage>
</organism>
<accession>A0A1L9SRH9</accession>
<reference evidence="3" key="1">
    <citation type="journal article" date="2017" name="Genome Biol.">
        <title>Comparative genomics reveals high biological diversity and specific adaptations in the industrially and medically important fungal genus Aspergillus.</title>
        <authorList>
            <person name="de Vries R.P."/>
            <person name="Riley R."/>
            <person name="Wiebenga A."/>
            <person name="Aguilar-Osorio G."/>
            <person name="Amillis S."/>
            <person name="Uchima C.A."/>
            <person name="Anderluh G."/>
            <person name="Asadollahi M."/>
            <person name="Askin M."/>
            <person name="Barry K."/>
            <person name="Battaglia E."/>
            <person name="Bayram O."/>
            <person name="Benocci T."/>
            <person name="Braus-Stromeyer S.A."/>
            <person name="Caldana C."/>
            <person name="Canovas D."/>
            <person name="Cerqueira G.C."/>
            <person name="Chen F."/>
            <person name="Chen W."/>
            <person name="Choi C."/>
            <person name="Clum A."/>
            <person name="Dos Santos R.A."/>
            <person name="Damasio A.R."/>
            <person name="Diallinas G."/>
            <person name="Emri T."/>
            <person name="Fekete E."/>
            <person name="Flipphi M."/>
            <person name="Freyberg S."/>
            <person name="Gallo A."/>
            <person name="Gournas C."/>
            <person name="Habgood R."/>
            <person name="Hainaut M."/>
            <person name="Harispe M.L."/>
            <person name="Henrissat B."/>
            <person name="Hilden K.S."/>
            <person name="Hope R."/>
            <person name="Hossain A."/>
            <person name="Karabika E."/>
            <person name="Karaffa L."/>
            <person name="Karanyi Z."/>
            <person name="Krasevec N."/>
            <person name="Kuo A."/>
            <person name="Kusch H."/>
            <person name="LaButti K."/>
            <person name="Lagendijk E.L."/>
            <person name="Lapidus A."/>
            <person name="Levasseur A."/>
            <person name="Lindquist E."/>
            <person name="Lipzen A."/>
            <person name="Logrieco A.F."/>
            <person name="MacCabe A."/>
            <person name="Maekelae M.R."/>
            <person name="Malavazi I."/>
            <person name="Melin P."/>
            <person name="Meyer V."/>
            <person name="Mielnichuk N."/>
            <person name="Miskei M."/>
            <person name="Molnar A.P."/>
            <person name="Mule G."/>
            <person name="Ngan C.Y."/>
            <person name="Orejas M."/>
            <person name="Orosz E."/>
            <person name="Ouedraogo J.P."/>
            <person name="Overkamp K.M."/>
            <person name="Park H.-S."/>
            <person name="Perrone G."/>
            <person name="Piumi F."/>
            <person name="Punt P.J."/>
            <person name="Ram A.F."/>
            <person name="Ramon A."/>
            <person name="Rauscher S."/>
            <person name="Record E."/>
            <person name="Riano-Pachon D.M."/>
            <person name="Robert V."/>
            <person name="Roehrig J."/>
            <person name="Ruller R."/>
            <person name="Salamov A."/>
            <person name="Salih N.S."/>
            <person name="Samson R.A."/>
            <person name="Sandor E."/>
            <person name="Sanguinetti M."/>
            <person name="Schuetze T."/>
            <person name="Sepcic K."/>
            <person name="Shelest E."/>
            <person name="Sherlock G."/>
            <person name="Sophianopoulou V."/>
            <person name="Squina F.M."/>
            <person name="Sun H."/>
            <person name="Susca A."/>
            <person name="Todd R.B."/>
            <person name="Tsang A."/>
            <person name="Unkles S.E."/>
            <person name="van de Wiele N."/>
            <person name="van Rossen-Uffink D."/>
            <person name="Oliveira J.V."/>
            <person name="Vesth T.C."/>
            <person name="Visser J."/>
            <person name="Yu J.-H."/>
            <person name="Zhou M."/>
            <person name="Andersen M.R."/>
            <person name="Archer D.B."/>
            <person name="Baker S.E."/>
            <person name="Benoit I."/>
            <person name="Brakhage A.A."/>
            <person name="Braus G.H."/>
            <person name="Fischer R."/>
            <person name="Frisvad J.C."/>
            <person name="Goldman G.H."/>
            <person name="Houbraken J."/>
            <person name="Oakley B."/>
            <person name="Pocsi I."/>
            <person name="Scazzocchio C."/>
            <person name="Seiboth B."/>
            <person name="vanKuyk P.A."/>
            <person name="Wortman J."/>
            <person name="Dyer P.S."/>
            <person name="Grigoriev I.V."/>
        </authorList>
    </citation>
    <scope>NUCLEOTIDE SEQUENCE [LARGE SCALE GENOMIC DNA]</scope>
    <source>
        <strain evidence="3">CBS 506.65</strain>
    </source>
</reference>
<dbReference type="EMBL" id="KV878337">
    <property type="protein sequence ID" value="OJJ49727.1"/>
    <property type="molecule type" value="Genomic_DNA"/>
</dbReference>
<keyword evidence="3" id="KW-1185">Reference proteome</keyword>
<gene>
    <name evidence="2" type="ORF">ASPZODRAFT_128241</name>
</gene>
<keyword evidence="1" id="KW-0812">Transmembrane</keyword>
<sequence>MQHVVGLGGTWGNTSTLLSRHQPWIYALVCLVPYLTLVSLLRFHRVNGLEMKYYYPAREAMGKMTGDEAWEIQRTIAQLEFPFSYTKGLQFALFRTYGIPSISRLLAKTSQLSKPNTSFKRYADTSVLVSEFVGNAPSSARARAALVRTLWLHRDYRRTGKISEADMLYTLSLFALSPIRFIETHEWRTLTQLEKCALGTFWKGIGDSLGIGYTLLLPSSSSSSSQGFRDGLDWLEKMAVWSEAYEAKYMVPDVCNKTIADQTTEVLLYMLPAPLKHIGYYFVSFMMDARLRTAMMYHPSPAVYSAIFASLLTIRIIALRYLALPRPYFLRSTLWTEHPDSHGRFFLTSWAAAPYYVKPTFWNRWGLVAWFTWLLGKPVPGDEQARYYPQGYYIPDVGPKNFEGQGHDTMDRLGEEMGEARRGCPFAI</sequence>
<evidence type="ECO:0000256" key="1">
    <source>
        <dbReference type="SAM" id="Phobius"/>
    </source>
</evidence>
<name>A0A1L9SRH9_9EURO</name>
<dbReference type="AlphaFoldDB" id="A0A1L9SRH9"/>
<dbReference type="InterPro" id="IPR046366">
    <property type="entry name" value="MPAB"/>
</dbReference>
<dbReference type="GeneID" id="34608432"/>
<dbReference type="PANTHER" id="PTHR36124:SF6">
    <property type="entry name" value="ER-BOUND OXYGENASE MPAB_MPAB'_RUBBER OXYGENASE CATALYTIC DOMAIN-CONTAINING PROTEIN"/>
    <property type="match status" value="1"/>
</dbReference>
<keyword evidence="1" id="KW-0472">Membrane</keyword>
<evidence type="ECO:0000313" key="2">
    <source>
        <dbReference type="EMBL" id="OJJ49727.1"/>
    </source>
</evidence>
<dbReference type="OrthoDB" id="545169at2759"/>
<dbReference type="PANTHER" id="PTHR36124">
    <property type="match status" value="1"/>
</dbReference>
<protein>
    <submittedName>
        <fullName evidence="2">Uncharacterized protein</fullName>
    </submittedName>
</protein>
<dbReference type="VEuPathDB" id="FungiDB:ASPZODRAFT_128241"/>
<feature type="transmembrane region" description="Helical" evidence="1">
    <location>
        <begin position="266"/>
        <end position="283"/>
    </location>
</feature>
<keyword evidence="1" id="KW-1133">Transmembrane helix</keyword>
<proteinExistence type="predicted"/>
<evidence type="ECO:0000313" key="3">
    <source>
        <dbReference type="Proteomes" id="UP000184188"/>
    </source>
</evidence>
<dbReference type="RefSeq" id="XP_022584237.1">
    <property type="nucleotide sequence ID" value="XM_022721967.1"/>
</dbReference>
<dbReference type="GO" id="GO:0016491">
    <property type="term" value="F:oxidoreductase activity"/>
    <property type="evidence" value="ECO:0007669"/>
    <property type="project" value="InterPro"/>
</dbReference>
<dbReference type="Proteomes" id="UP000184188">
    <property type="component" value="Unassembled WGS sequence"/>
</dbReference>
<feature type="transmembrane region" description="Helical" evidence="1">
    <location>
        <begin position="24"/>
        <end position="43"/>
    </location>
</feature>